<evidence type="ECO:0000256" key="1">
    <source>
        <dbReference type="SAM" id="MobiDB-lite"/>
    </source>
</evidence>
<proteinExistence type="predicted"/>
<gene>
    <name evidence="2" type="ORF">BOTNAR_0225g00070</name>
</gene>
<evidence type="ECO:0000313" key="2">
    <source>
        <dbReference type="EMBL" id="TGO56350.1"/>
    </source>
</evidence>
<dbReference type="Proteomes" id="UP000297452">
    <property type="component" value="Unassembled WGS sequence"/>
</dbReference>
<evidence type="ECO:0000313" key="3">
    <source>
        <dbReference type="Proteomes" id="UP000297452"/>
    </source>
</evidence>
<feature type="compositionally biased region" description="Basic and acidic residues" evidence="1">
    <location>
        <begin position="309"/>
        <end position="330"/>
    </location>
</feature>
<accession>A0A4Z1IBM1</accession>
<dbReference type="OrthoDB" id="9988102at2759"/>
<dbReference type="STRING" id="278944.A0A4Z1IBM1"/>
<name>A0A4Z1IBM1_9HELO</name>
<dbReference type="AlphaFoldDB" id="A0A4Z1IBM1"/>
<keyword evidence="3" id="KW-1185">Reference proteome</keyword>
<dbReference type="EMBL" id="PQXJ01000225">
    <property type="protein sequence ID" value="TGO56350.1"/>
    <property type="molecule type" value="Genomic_DNA"/>
</dbReference>
<comment type="caution">
    <text evidence="2">The sequence shown here is derived from an EMBL/GenBank/DDBJ whole genome shotgun (WGS) entry which is preliminary data.</text>
</comment>
<reference evidence="2 3" key="1">
    <citation type="submission" date="2017-12" db="EMBL/GenBank/DDBJ databases">
        <title>Comparative genomics of Botrytis spp.</title>
        <authorList>
            <person name="Valero-Jimenez C.A."/>
            <person name="Tapia P."/>
            <person name="Veloso J."/>
            <person name="Silva-Moreno E."/>
            <person name="Staats M."/>
            <person name="Valdes J.H."/>
            <person name="Van Kan J.A.L."/>
        </authorList>
    </citation>
    <scope>NUCLEOTIDE SEQUENCE [LARGE SCALE GENOMIC DNA]</scope>
    <source>
        <strain evidence="2 3">MUCL2120</strain>
    </source>
</reference>
<organism evidence="2 3">
    <name type="scientific">Botryotinia narcissicola</name>
    <dbReference type="NCBI Taxonomy" id="278944"/>
    <lineage>
        <taxon>Eukaryota</taxon>
        <taxon>Fungi</taxon>
        <taxon>Dikarya</taxon>
        <taxon>Ascomycota</taxon>
        <taxon>Pezizomycotina</taxon>
        <taxon>Leotiomycetes</taxon>
        <taxon>Helotiales</taxon>
        <taxon>Sclerotiniaceae</taxon>
        <taxon>Botryotinia</taxon>
    </lineage>
</organism>
<feature type="region of interest" description="Disordered" evidence="1">
    <location>
        <begin position="294"/>
        <end position="330"/>
    </location>
</feature>
<protein>
    <submittedName>
        <fullName evidence="2">Uncharacterized protein</fullName>
    </submittedName>
</protein>
<sequence length="550" mass="63222">MSEEFVASEKSRSERADCERDYELELKMPRMLERYHALLDPRRVRMRKGALAPGKVVGASKPAKKDWSLTWDGGLESKQDGKDEKWKLDTDHSWEFESESKESMSKQEKASPVNISERKELHADDLYSDDVKWTTPNSSHESRGNPRNMVTDYAGVMTSPSWTKYEGAPVPKSLPMSNRVLQMNYALCRLTDPPLPIRISDALHPFFLFYDVQRPCAVSLENLLGFYGIILYQLLWGDKEHLWAIYSPADANVCMSYALKTWSRVQNHDPRLFSQEYFESMKLSSNFGEVKRSDQTRELRAGSSSLLHGSERQSKEIENHEPSDISKSREFSEKNFKKEALLQNYRARIMFEELYSNLTKSPFDNHVKLNGIYSSVQKLLGKYEIYQMLLDAWFGHKCGHASYDDFTEFPGREGAVVDFAKELMKAGYITRAQITNQPLGTKLRQRKNVEGLGDFEVEKNRVYSSKPVQAGDYVDHSKPNDLPPTTNEYDFAPPPPPKMVPPIGPEHMLHLFQDCPSISDVKSNFYLQRIPRRKIEPIAFNANRLSENLG</sequence>